<feature type="signal peptide" evidence="1">
    <location>
        <begin position="1"/>
        <end position="23"/>
    </location>
</feature>
<dbReference type="EMBL" id="HBGK01019613">
    <property type="protein sequence ID" value="CAD9281042.1"/>
    <property type="molecule type" value="Transcribed_RNA"/>
</dbReference>
<dbReference type="AlphaFoldDB" id="A0A6U5K1B8"/>
<dbReference type="EMBL" id="HBGK01019615">
    <property type="protein sequence ID" value="CAD9281043.1"/>
    <property type="molecule type" value="Transcribed_RNA"/>
</dbReference>
<evidence type="ECO:0000256" key="1">
    <source>
        <dbReference type="SAM" id="SignalP"/>
    </source>
</evidence>
<accession>A0A6U5K1B8</accession>
<gene>
    <name evidence="2" type="ORF">GOCE00092_LOCUS9952</name>
    <name evidence="3" type="ORF">GOCE00092_LOCUS9953</name>
</gene>
<sequence length="152" mass="16787">MMKISTTTLLLLSLALLLRSGQSEVVCEGGSEYLMCTGDEDYVCYDEPDQKIEDDPLCKKWQVQDNVIHPPGVKRRGDGAPNKIEIGAGFGGNSGVVIGGTDPDEVITHDPILGGVKTVSRYGHEGSLEFFYSNRRQLRRRTSTQQQGEQQR</sequence>
<protein>
    <submittedName>
        <fullName evidence="3">Uncharacterized protein</fullName>
    </submittedName>
</protein>
<proteinExistence type="predicted"/>
<feature type="chain" id="PRO_5036393976" evidence="1">
    <location>
        <begin position="24"/>
        <end position="152"/>
    </location>
</feature>
<name>A0A6U5K1B8_9STRA</name>
<evidence type="ECO:0000313" key="2">
    <source>
        <dbReference type="EMBL" id="CAD9281042.1"/>
    </source>
</evidence>
<reference evidence="3" key="1">
    <citation type="submission" date="2021-01" db="EMBL/GenBank/DDBJ databases">
        <authorList>
            <person name="Corre E."/>
            <person name="Pelletier E."/>
            <person name="Niang G."/>
            <person name="Scheremetjew M."/>
            <person name="Finn R."/>
            <person name="Kale V."/>
            <person name="Holt S."/>
            <person name="Cochrane G."/>
            <person name="Meng A."/>
            <person name="Brown T."/>
            <person name="Cohen L."/>
        </authorList>
    </citation>
    <scope>NUCLEOTIDE SEQUENCE</scope>
    <source>
        <strain evidence="3">CCMP 410</strain>
    </source>
</reference>
<keyword evidence="1" id="KW-0732">Signal</keyword>
<evidence type="ECO:0000313" key="3">
    <source>
        <dbReference type="EMBL" id="CAD9281043.1"/>
    </source>
</evidence>
<organism evidence="3">
    <name type="scientific">Grammatophora oceanica</name>
    <dbReference type="NCBI Taxonomy" id="210454"/>
    <lineage>
        <taxon>Eukaryota</taxon>
        <taxon>Sar</taxon>
        <taxon>Stramenopiles</taxon>
        <taxon>Ochrophyta</taxon>
        <taxon>Bacillariophyta</taxon>
        <taxon>Fragilariophyceae</taxon>
        <taxon>Fragilariophycidae</taxon>
        <taxon>Rhabdonematales</taxon>
        <taxon>Grammatophoraceae</taxon>
        <taxon>Grammatophora</taxon>
    </lineage>
</organism>